<dbReference type="SUPFAM" id="SSF53448">
    <property type="entry name" value="Nucleotide-diphospho-sugar transferases"/>
    <property type="match status" value="1"/>
</dbReference>
<name>A0AAV3Z428_9GAST</name>
<dbReference type="InterPro" id="IPR000772">
    <property type="entry name" value="Ricin_B_lectin"/>
</dbReference>
<dbReference type="AlphaFoldDB" id="A0AAV3Z428"/>
<dbReference type="InterPro" id="IPR035992">
    <property type="entry name" value="Ricin_B-like_lectins"/>
</dbReference>
<protein>
    <recommendedName>
        <fullName evidence="5">Polypeptide N-acetylgalactosaminyltransferase</fullName>
        <ecNumber evidence="5">2.4.1.-</ecNumber>
    </recommendedName>
    <alternativeName>
        <fullName evidence="5">Protein-UDP acetylgalactosaminyltransferase</fullName>
    </alternativeName>
</protein>
<dbReference type="Gene3D" id="2.80.10.50">
    <property type="match status" value="1"/>
</dbReference>
<comment type="similarity">
    <text evidence="5">Belongs to the glycosyltransferase 2 family. GalNAc-T subfamily.</text>
</comment>
<dbReference type="PANTHER" id="PTHR11675">
    <property type="entry name" value="N-ACETYLGALACTOSAMINYLTRANSFERASE"/>
    <property type="match status" value="1"/>
</dbReference>
<dbReference type="GO" id="GO:0006493">
    <property type="term" value="P:protein O-linked glycosylation"/>
    <property type="evidence" value="ECO:0007669"/>
    <property type="project" value="TreeGrafter"/>
</dbReference>
<keyword evidence="5" id="KW-0328">Glycosyltransferase</keyword>
<sequence>MKRKKPPSFAVLLLAVLSTFFILWKIIMSAVKEMQIKPDLTLDFDITVLEKLHFIPHMKETDISTFNRHYGYSIAKSLSKSHTRSLRDTRDIRCQSLALSSPVKLPSVSVVVTYSEVDRSVLLRNIASIVQRSRPTSIKEIVVVDDGSSDGNAGKLLQRLKGIQVIRNIKPKGRGIARMQGASVASAEIIIFIDILSEMNEDWLSPLLRRLSESPKSLVTPVFDSIDPVTFEYQSVPGIHVGGIDWSLRFRWEEISWNQMNKSDFNISFTKYPIQPGAVFAIRKDFFNWLGKYDMGSGGSGTEDIDLSLRVWLCGGQVELIPCSRVGLINTSRGLLGVQRVPFSSYLRGAKKIAELWLDEYKRFFYAVRPSARMQPLSDLSSFRKLKEKNKCHSFKWFLTNIYPQLLPLVSEEIAYGSLRQSDNCIDLDPGQMPLIAKLRPCKADRNSQEWSWRKKGLIVSNGMCLSSDLINMHGYVVVQFCQDFTSQKWYRKGLKIVHHDSSLCLDSVQGDLALIIADCVKDLPTQAWHFASELGGLPSSKVDFGFSNDKTQL</sequence>
<keyword evidence="5" id="KW-0464">Manganese</keyword>
<gene>
    <name evidence="7" type="ORF">PoB_001588500</name>
</gene>
<proteinExistence type="inferred from homology"/>
<evidence type="ECO:0000313" key="7">
    <source>
        <dbReference type="EMBL" id="GFN89379.1"/>
    </source>
</evidence>
<evidence type="ECO:0000259" key="6">
    <source>
        <dbReference type="SMART" id="SM00458"/>
    </source>
</evidence>
<comment type="subcellular location">
    <subcellularLocation>
        <location evidence="1 5">Golgi apparatus membrane</location>
        <topology evidence="1 5">Single-pass type II membrane protein</topology>
    </subcellularLocation>
</comment>
<evidence type="ECO:0000313" key="8">
    <source>
        <dbReference type="Proteomes" id="UP000735302"/>
    </source>
</evidence>
<dbReference type="SUPFAM" id="SSF50370">
    <property type="entry name" value="Ricin B-like lectins"/>
    <property type="match status" value="1"/>
</dbReference>
<organism evidence="7 8">
    <name type="scientific">Plakobranchus ocellatus</name>
    <dbReference type="NCBI Taxonomy" id="259542"/>
    <lineage>
        <taxon>Eukaryota</taxon>
        <taxon>Metazoa</taxon>
        <taxon>Spiralia</taxon>
        <taxon>Lophotrochozoa</taxon>
        <taxon>Mollusca</taxon>
        <taxon>Gastropoda</taxon>
        <taxon>Heterobranchia</taxon>
        <taxon>Euthyneura</taxon>
        <taxon>Panpulmonata</taxon>
        <taxon>Sacoglossa</taxon>
        <taxon>Placobranchoidea</taxon>
        <taxon>Plakobranchidae</taxon>
        <taxon>Plakobranchus</taxon>
    </lineage>
</organism>
<dbReference type="PROSITE" id="PS50231">
    <property type="entry name" value="RICIN_B_LECTIN"/>
    <property type="match status" value="1"/>
</dbReference>
<dbReference type="EMBL" id="BLXT01001930">
    <property type="protein sequence ID" value="GFN89379.1"/>
    <property type="molecule type" value="Genomic_DNA"/>
</dbReference>
<feature type="domain" description="Ricin B lectin" evidence="6">
    <location>
        <begin position="412"/>
        <end position="532"/>
    </location>
</feature>
<keyword evidence="3 5" id="KW-0333">Golgi apparatus</keyword>
<keyword evidence="2 5" id="KW-0430">Lectin</keyword>
<comment type="pathway">
    <text evidence="5">Protein modification; protein glycosylation.</text>
</comment>
<comment type="cofactor">
    <cofactor evidence="5">
        <name>Mn(2+)</name>
        <dbReference type="ChEBI" id="CHEBI:29035"/>
    </cofactor>
</comment>
<accession>A0AAV3Z428</accession>
<evidence type="ECO:0000256" key="5">
    <source>
        <dbReference type="RuleBase" id="RU361242"/>
    </source>
</evidence>
<keyword evidence="8" id="KW-1185">Reference proteome</keyword>
<dbReference type="EC" id="2.4.1.-" evidence="5"/>
<dbReference type="Proteomes" id="UP000735302">
    <property type="component" value="Unassembled WGS sequence"/>
</dbReference>
<evidence type="ECO:0000256" key="4">
    <source>
        <dbReference type="ARBA" id="ARBA00023157"/>
    </source>
</evidence>
<dbReference type="GO" id="GO:0000139">
    <property type="term" value="C:Golgi membrane"/>
    <property type="evidence" value="ECO:0007669"/>
    <property type="project" value="UniProtKB-SubCell"/>
</dbReference>
<reference evidence="7 8" key="1">
    <citation type="journal article" date="2021" name="Elife">
        <title>Chloroplast acquisition without the gene transfer in kleptoplastic sea slugs, Plakobranchus ocellatus.</title>
        <authorList>
            <person name="Maeda T."/>
            <person name="Takahashi S."/>
            <person name="Yoshida T."/>
            <person name="Shimamura S."/>
            <person name="Takaki Y."/>
            <person name="Nagai Y."/>
            <person name="Toyoda A."/>
            <person name="Suzuki Y."/>
            <person name="Arimoto A."/>
            <person name="Ishii H."/>
            <person name="Satoh N."/>
            <person name="Nishiyama T."/>
            <person name="Hasebe M."/>
            <person name="Maruyama T."/>
            <person name="Minagawa J."/>
            <person name="Obokata J."/>
            <person name="Shigenobu S."/>
        </authorList>
    </citation>
    <scope>NUCLEOTIDE SEQUENCE [LARGE SCALE GENOMIC DNA]</scope>
</reference>
<keyword evidence="4 5" id="KW-1015">Disulfide bond</keyword>
<dbReference type="Pfam" id="PF00535">
    <property type="entry name" value="Glycos_transf_2"/>
    <property type="match status" value="1"/>
</dbReference>
<dbReference type="GO" id="GO:0030246">
    <property type="term" value="F:carbohydrate binding"/>
    <property type="evidence" value="ECO:0007669"/>
    <property type="project" value="UniProtKB-KW"/>
</dbReference>
<evidence type="ECO:0000256" key="1">
    <source>
        <dbReference type="ARBA" id="ARBA00004323"/>
    </source>
</evidence>
<dbReference type="InterPro" id="IPR029044">
    <property type="entry name" value="Nucleotide-diphossugar_trans"/>
</dbReference>
<dbReference type="InterPro" id="IPR001173">
    <property type="entry name" value="Glyco_trans_2-like"/>
</dbReference>
<dbReference type="Pfam" id="PF00652">
    <property type="entry name" value="Ricin_B_lectin"/>
    <property type="match status" value="1"/>
</dbReference>
<evidence type="ECO:0000256" key="2">
    <source>
        <dbReference type="ARBA" id="ARBA00022734"/>
    </source>
</evidence>
<dbReference type="GO" id="GO:0004653">
    <property type="term" value="F:polypeptide N-acetylgalactosaminyltransferase activity"/>
    <property type="evidence" value="ECO:0007669"/>
    <property type="project" value="TreeGrafter"/>
</dbReference>
<dbReference type="SMART" id="SM00458">
    <property type="entry name" value="RICIN"/>
    <property type="match status" value="1"/>
</dbReference>
<evidence type="ECO:0000256" key="3">
    <source>
        <dbReference type="ARBA" id="ARBA00023034"/>
    </source>
</evidence>
<keyword evidence="5" id="KW-0808">Transferase</keyword>
<comment type="caution">
    <text evidence="7">The sequence shown here is derived from an EMBL/GenBank/DDBJ whole genome shotgun (WGS) entry which is preliminary data.</text>
</comment>
<dbReference type="PANTHER" id="PTHR11675:SF119">
    <property type="entry name" value="POLYPEPTIDE N-ACETYLGALACTOSAMINYLTRANSFERASE 2"/>
    <property type="match status" value="1"/>
</dbReference>
<dbReference type="Gene3D" id="3.90.550.10">
    <property type="entry name" value="Spore Coat Polysaccharide Biosynthesis Protein SpsA, Chain A"/>
    <property type="match status" value="1"/>
</dbReference>